<evidence type="ECO:0000313" key="2">
    <source>
        <dbReference type="Proteomes" id="UP001497482"/>
    </source>
</evidence>
<dbReference type="AlphaFoldDB" id="A0AAV2M2F8"/>
<dbReference type="EMBL" id="OZ035827">
    <property type="protein sequence ID" value="CAL1607441.1"/>
    <property type="molecule type" value="Genomic_DNA"/>
</dbReference>
<dbReference type="Proteomes" id="UP001497482">
    <property type="component" value="Chromosome 5"/>
</dbReference>
<reference evidence="1 2" key="1">
    <citation type="submission" date="2024-04" db="EMBL/GenBank/DDBJ databases">
        <authorList>
            <person name="Waldvogel A.-M."/>
            <person name="Schoenle A."/>
        </authorList>
    </citation>
    <scope>NUCLEOTIDE SEQUENCE [LARGE SCALE GENOMIC DNA]</scope>
</reference>
<proteinExistence type="predicted"/>
<evidence type="ECO:0008006" key="3">
    <source>
        <dbReference type="Google" id="ProtNLM"/>
    </source>
</evidence>
<protein>
    <recommendedName>
        <fullName evidence="3">S1 motif domain-containing protein</fullName>
    </recommendedName>
</protein>
<dbReference type="Pfam" id="PF10246">
    <property type="entry name" value="MRP-S35"/>
    <property type="match status" value="1"/>
</dbReference>
<name>A0AAV2M2F8_KNICA</name>
<dbReference type="PANTHER" id="PTHR13447">
    <property type="entry name" value="MITOCHONDRIAL 28S RIBOSOMAL PROTEIN S28"/>
    <property type="match status" value="1"/>
</dbReference>
<evidence type="ECO:0000313" key="1">
    <source>
        <dbReference type="EMBL" id="CAL1607441.1"/>
    </source>
</evidence>
<dbReference type="GO" id="GO:0005763">
    <property type="term" value="C:mitochondrial small ribosomal subunit"/>
    <property type="evidence" value="ECO:0007669"/>
    <property type="project" value="TreeGrafter"/>
</dbReference>
<dbReference type="PANTHER" id="PTHR13447:SF2">
    <property type="entry name" value="SMALL RIBOSOMAL SUBUNIT PROTEIN BS1M"/>
    <property type="match status" value="1"/>
</dbReference>
<organism evidence="1 2">
    <name type="scientific">Knipowitschia caucasica</name>
    <name type="common">Caucasian dwarf goby</name>
    <name type="synonym">Pomatoschistus caucasicus</name>
    <dbReference type="NCBI Taxonomy" id="637954"/>
    <lineage>
        <taxon>Eukaryota</taxon>
        <taxon>Metazoa</taxon>
        <taxon>Chordata</taxon>
        <taxon>Craniata</taxon>
        <taxon>Vertebrata</taxon>
        <taxon>Euteleostomi</taxon>
        <taxon>Actinopterygii</taxon>
        <taxon>Neopterygii</taxon>
        <taxon>Teleostei</taxon>
        <taxon>Neoteleostei</taxon>
        <taxon>Acanthomorphata</taxon>
        <taxon>Gobiaria</taxon>
        <taxon>Gobiiformes</taxon>
        <taxon>Gobioidei</taxon>
        <taxon>Gobiidae</taxon>
        <taxon>Gobiinae</taxon>
        <taxon>Knipowitschia</taxon>
    </lineage>
</organism>
<sequence length="162" mass="17145">MASACAAVRRVLLQRGTSGASAAERRQWLGSGSGFAASLQLQASLREQAELQAGQRLSQGGYTFASLLRSSALVQMGPAKDKVLLARVLKVSGQELFVDFGGKFSAVVRSQDVVPPGARVRVRVQDLELTARFVGHNTDTTLLEAEATLLGPEGPRPGLKQA</sequence>
<dbReference type="InterPro" id="IPR019375">
    <property type="entry name" value="Ribosomal_bS1m"/>
</dbReference>
<keyword evidence="2" id="KW-1185">Reference proteome</keyword>
<accession>A0AAV2M2F8</accession>
<gene>
    <name evidence="1" type="ORF">KC01_LOCUS34485</name>
</gene>